<name>A0A1N7MRM6_9BACT</name>
<reference evidence="2" key="1">
    <citation type="submission" date="2017-01" db="EMBL/GenBank/DDBJ databases">
        <authorList>
            <person name="Varghese N."/>
            <person name="Submissions S."/>
        </authorList>
    </citation>
    <scope>NUCLEOTIDE SEQUENCE [LARGE SCALE GENOMIC DNA]</scope>
    <source>
        <strain evidence="2">DSM 46698</strain>
    </source>
</reference>
<sequence length="72" mass="8425">MKKSTYFLFGKEATTIYLEDGIEPLIEAINDDNISYDVFEFIEGETSPVNLLMKYQEWGDYSIISKEEFNQL</sequence>
<organism evidence="1 2">
    <name type="scientific">Belliella pelovolcani</name>
    <dbReference type="NCBI Taxonomy" id="529505"/>
    <lineage>
        <taxon>Bacteria</taxon>
        <taxon>Pseudomonadati</taxon>
        <taxon>Bacteroidota</taxon>
        <taxon>Cytophagia</taxon>
        <taxon>Cytophagales</taxon>
        <taxon>Cyclobacteriaceae</taxon>
        <taxon>Belliella</taxon>
    </lineage>
</organism>
<accession>A0A1N7MRM6</accession>
<protein>
    <submittedName>
        <fullName evidence="1">Uncharacterized protein</fullName>
    </submittedName>
</protein>
<dbReference type="AlphaFoldDB" id="A0A1N7MRM6"/>
<evidence type="ECO:0000313" key="1">
    <source>
        <dbReference type="EMBL" id="SIS88783.1"/>
    </source>
</evidence>
<dbReference type="STRING" id="529505.SAMN05421761_10775"/>
<dbReference type="EMBL" id="FTOP01000007">
    <property type="protein sequence ID" value="SIS88783.1"/>
    <property type="molecule type" value="Genomic_DNA"/>
</dbReference>
<dbReference type="Proteomes" id="UP000186026">
    <property type="component" value="Unassembled WGS sequence"/>
</dbReference>
<dbReference type="RefSeq" id="WP_076500929.1">
    <property type="nucleotide sequence ID" value="NZ_FTOP01000007.1"/>
</dbReference>
<proteinExistence type="predicted"/>
<dbReference type="OrthoDB" id="9798176at2"/>
<keyword evidence="2" id="KW-1185">Reference proteome</keyword>
<evidence type="ECO:0000313" key="2">
    <source>
        <dbReference type="Proteomes" id="UP000186026"/>
    </source>
</evidence>
<gene>
    <name evidence="1" type="ORF">SAMN05421761_10775</name>
</gene>